<reference evidence="1 2" key="1">
    <citation type="submission" date="2020-07" db="EMBL/GenBank/DDBJ databases">
        <title>Complete genome sequence of Chitinibacter sp. 2T18.</title>
        <authorList>
            <person name="Bae J.-W."/>
            <person name="Choi J.-W."/>
        </authorList>
    </citation>
    <scope>NUCLEOTIDE SEQUENCE [LARGE SCALE GENOMIC DNA]</scope>
    <source>
        <strain evidence="1 2">2T18</strain>
    </source>
</reference>
<dbReference type="RefSeq" id="WP_179355575.1">
    <property type="nucleotide sequence ID" value="NZ_CP058627.1"/>
</dbReference>
<name>A0A7H9BP22_9NEIS</name>
<protein>
    <submittedName>
        <fullName evidence="1">Cysteine-rich CWC family protein</fullName>
    </submittedName>
</protein>
<accession>A0A7H9BP22</accession>
<gene>
    <name evidence="1" type="ORF">HQ393_12945</name>
</gene>
<keyword evidence="2" id="KW-1185">Reference proteome</keyword>
<sequence>MQSQPKTCQQCGAAFVCGSGGRDGQCWCMNTPAFLPLPSDGSDCLCPVCLDEKKAQAQQPAPSSLA</sequence>
<dbReference type="KEGG" id="chiz:HQ393_12945"/>
<evidence type="ECO:0000313" key="1">
    <source>
        <dbReference type="EMBL" id="QLG89074.1"/>
    </source>
</evidence>
<dbReference type="InterPro" id="IPR032720">
    <property type="entry name" value="Cys_rich_CWC"/>
</dbReference>
<evidence type="ECO:0000313" key="2">
    <source>
        <dbReference type="Proteomes" id="UP000509597"/>
    </source>
</evidence>
<dbReference type="Pfam" id="PF14375">
    <property type="entry name" value="Cys_rich_CWC"/>
    <property type="match status" value="1"/>
</dbReference>
<proteinExistence type="predicted"/>
<organism evidence="1 2">
    <name type="scientific">Chitinibacter bivalviorum</name>
    <dbReference type="NCBI Taxonomy" id="2739434"/>
    <lineage>
        <taxon>Bacteria</taxon>
        <taxon>Pseudomonadati</taxon>
        <taxon>Pseudomonadota</taxon>
        <taxon>Betaproteobacteria</taxon>
        <taxon>Neisseriales</taxon>
        <taxon>Chitinibacteraceae</taxon>
        <taxon>Chitinibacter</taxon>
    </lineage>
</organism>
<dbReference type="EMBL" id="CP058627">
    <property type="protein sequence ID" value="QLG89074.1"/>
    <property type="molecule type" value="Genomic_DNA"/>
</dbReference>
<dbReference type="Proteomes" id="UP000509597">
    <property type="component" value="Chromosome"/>
</dbReference>
<dbReference type="AlphaFoldDB" id="A0A7H9BP22"/>